<dbReference type="CDD" id="cd07377">
    <property type="entry name" value="WHTH_GntR"/>
    <property type="match status" value="1"/>
</dbReference>
<dbReference type="InterPro" id="IPR000524">
    <property type="entry name" value="Tscrpt_reg_HTH_GntR"/>
</dbReference>
<keyword evidence="2" id="KW-0238">DNA-binding</keyword>
<dbReference type="SMART" id="SM00345">
    <property type="entry name" value="HTH_GNTR"/>
    <property type="match status" value="1"/>
</dbReference>
<dbReference type="SUPFAM" id="SSF46785">
    <property type="entry name" value="Winged helix' DNA-binding domain"/>
    <property type="match status" value="1"/>
</dbReference>
<dbReference type="PANTHER" id="PTHR44846">
    <property type="entry name" value="MANNOSYL-D-GLYCERATE TRANSPORT/METABOLISM SYSTEM REPRESSOR MNGR-RELATED"/>
    <property type="match status" value="1"/>
</dbReference>
<proteinExistence type="predicted"/>
<feature type="domain" description="HTH gntR-type" evidence="4">
    <location>
        <begin position="12"/>
        <end position="80"/>
    </location>
</feature>
<gene>
    <name evidence="5" type="ORF">AUP44_11220</name>
</gene>
<dbReference type="OrthoDB" id="7989071at2"/>
<dbReference type="Pfam" id="PF07702">
    <property type="entry name" value="UTRA"/>
    <property type="match status" value="1"/>
</dbReference>
<comment type="caution">
    <text evidence="5">The sequence shown here is derived from an EMBL/GenBank/DDBJ whole genome shotgun (WGS) entry which is preliminary data.</text>
</comment>
<dbReference type="PANTHER" id="PTHR44846:SF1">
    <property type="entry name" value="MANNOSYL-D-GLYCERATE TRANSPORT_METABOLISM SYSTEM REPRESSOR MNGR-RELATED"/>
    <property type="match status" value="1"/>
</dbReference>
<dbReference type="InterPro" id="IPR011663">
    <property type="entry name" value="UTRA"/>
</dbReference>
<sequence length="243" mass="27019">MPYQSMPSDERLPAYLRLRDELAARIAAGEWGPDRALPSENALARDHRLSVGTVRKAVQQLVDEGLLERRQGSGTYLRKPAFDATLFRFFQMQGPGEDARSIPKSQLITRVRMTAPEPVAAILGTADTIRIERVRSLSGRPILAEEIYIRADRFEGLESLPAHELGPLLYPVYYDRFGVFVARAIDDVSFGRADATTAARLGIAEAAPVACIERTAFTIDGTAVEWRIARGDALNFRYRSRIG</sequence>
<dbReference type="GO" id="GO:0003700">
    <property type="term" value="F:DNA-binding transcription factor activity"/>
    <property type="evidence" value="ECO:0007669"/>
    <property type="project" value="InterPro"/>
</dbReference>
<dbReference type="InterPro" id="IPR028978">
    <property type="entry name" value="Chorismate_lyase_/UTRA_dom_sf"/>
</dbReference>
<name>A0A162KBU8_9PROT</name>
<dbReference type="SUPFAM" id="SSF64288">
    <property type="entry name" value="Chorismate lyase-like"/>
    <property type="match status" value="1"/>
</dbReference>
<evidence type="ECO:0000313" key="6">
    <source>
        <dbReference type="Proteomes" id="UP000075787"/>
    </source>
</evidence>
<dbReference type="Gene3D" id="1.10.10.10">
    <property type="entry name" value="Winged helix-like DNA-binding domain superfamily/Winged helix DNA-binding domain"/>
    <property type="match status" value="1"/>
</dbReference>
<dbReference type="Pfam" id="PF00392">
    <property type="entry name" value="GntR"/>
    <property type="match status" value="1"/>
</dbReference>
<keyword evidence="3" id="KW-0804">Transcription</keyword>
<evidence type="ECO:0000259" key="4">
    <source>
        <dbReference type="PROSITE" id="PS50949"/>
    </source>
</evidence>
<dbReference type="GeneID" id="97241056"/>
<dbReference type="GO" id="GO:0045892">
    <property type="term" value="P:negative regulation of DNA-templated transcription"/>
    <property type="evidence" value="ECO:0007669"/>
    <property type="project" value="TreeGrafter"/>
</dbReference>
<dbReference type="RefSeq" id="WP_062767343.1">
    <property type="nucleotide sequence ID" value="NZ_CP121045.1"/>
</dbReference>
<dbReference type="GO" id="GO:0003677">
    <property type="term" value="F:DNA binding"/>
    <property type="evidence" value="ECO:0007669"/>
    <property type="project" value="UniProtKB-KW"/>
</dbReference>
<evidence type="ECO:0000256" key="1">
    <source>
        <dbReference type="ARBA" id="ARBA00023015"/>
    </source>
</evidence>
<dbReference type="Gene3D" id="3.40.1410.10">
    <property type="entry name" value="Chorismate lyase-like"/>
    <property type="match status" value="1"/>
</dbReference>
<organism evidence="5 6">
    <name type="scientific">Tistrella mobilis</name>
    <dbReference type="NCBI Taxonomy" id="171437"/>
    <lineage>
        <taxon>Bacteria</taxon>
        <taxon>Pseudomonadati</taxon>
        <taxon>Pseudomonadota</taxon>
        <taxon>Alphaproteobacteria</taxon>
        <taxon>Geminicoccales</taxon>
        <taxon>Geminicoccaceae</taxon>
        <taxon>Tistrella</taxon>
    </lineage>
</organism>
<evidence type="ECO:0000313" key="5">
    <source>
        <dbReference type="EMBL" id="KYO50887.1"/>
    </source>
</evidence>
<evidence type="ECO:0000256" key="2">
    <source>
        <dbReference type="ARBA" id="ARBA00023125"/>
    </source>
</evidence>
<dbReference type="PROSITE" id="PS50949">
    <property type="entry name" value="HTH_GNTR"/>
    <property type="match status" value="1"/>
</dbReference>
<dbReference type="SMART" id="SM00866">
    <property type="entry name" value="UTRA"/>
    <property type="match status" value="1"/>
</dbReference>
<accession>A0A162KBU8</accession>
<evidence type="ECO:0000256" key="3">
    <source>
        <dbReference type="ARBA" id="ARBA00023163"/>
    </source>
</evidence>
<dbReference type="Proteomes" id="UP000075787">
    <property type="component" value="Unassembled WGS sequence"/>
</dbReference>
<keyword evidence="1" id="KW-0805">Transcription regulation</keyword>
<dbReference type="InterPro" id="IPR036390">
    <property type="entry name" value="WH_DNA-bd_sf"/>
</dbReference>
<protein>
    <submittedName>
        <fullName evidence="5">GntR family transcriptional regulator</fullName>
    </submittedName>
</protein>
<dbReference type="EMBL" id="LPZR01000189">
    <property type="protein sequence ID" value="KYO50887.1"/>
    <property type="molecule type" value="Genomic_DNA"/>
</dbReference>
<dbReference type="InterPro" id="IPR050679">
    <property type="entry name" value="Bact_HTH_transcr_reg"/>
</dbReference>
<reference evidence="5 6" key="1">
    <citation type="submission" date="2015-12" db="EMBL/GenBank/DDBJ databases">
        <title>Genome sequence of Tistrella mobilis MCCC 1A02139.</title>
        <authorList>
            <person name="Lu L."/>
            <person name="Lai Q."/>
            <person name="Shao Z."/>
            <person name="Qian P."/>
        </authorList>
    </citation>
    <scope>NUCLEOTIDE SEQUENCE [LARGE SCALE GENOMIC DNA]</scope>
    <source>
        <strain evidence="5 6">MCCC 1A02139</strain>
    </source>
</reference>
<dbReference type="InterPro" id="IPR036388">
    <property type="entry name" value="WH-like_DNA-bd_sf"/>
</dbReference>
<dbReference type="AlphaFoldDB" id="A0A162KBU8"/>